<gene>
    <name evidence="2" type="ORF">J2S55_008536</name>
</gene>
<dbReference type="EMBL" id="JAUSRB010000002">
    <property type="protein sequence ID" value="MDP9869270.1"/>
    <property type="molecule type" value="Genomic_DNA"/>
</dbReference>
<reference evidence="2 3" key="1">
    <citation type="submission" date="2023-07" db="EMBL/GenBank/DDBJ databases">
        <title>Sequencing the genomes of 1000 actinobacteria strains.</title>
        <authorList>
            <person name="Klenk H.-P."/>
        </authorList>
    </citation>
    <scope>NUCLEOTIDE SEQUENCE [LARGE SCALE GENOMIC DNA]</scope>
    <source>
        <strain evidence="2 3">DSM 44109</strain>
    </source>
</reference>
<name>A0ABT9RLU9_9ACTN</name>
<accession>A0ABT9RLU9</accession>
<evidence type="ECO:0000313" key="2">
    <source>
        <dbReference type="EMBL" id="MDP9869270.1"/>
    </source>
</evidence>
<feature type="transmembrane region" description="Helical" evidence="1">
    <location>
        <begin position="12"/>
        <end position="33"/>
    </location>
</feature>
<keyword evidence="1" id="KW-0812">Transmembrane</keyword>
<keyword evidence="1" id="KW-1133">Transmembrane helix</keyword>
<keyword evidence="3" id="KW-1185">Reference proteome</keyword>
<protein>
    <submittedName>
        <fullName evidence="2">Uncharacterized protein</fullName>
    </submittedName>
</protein>
<dbReference type="RefSeq" id="WP_306872990.1">
    <property type="nucleotide sequence ID" value="NZ_JAUSRB010000002.1"/>
</dbReference>
<proteinExistence type="predicted"/>
<evidence type="ECO:0000256" key="1">
    <source>
        <dbReference type="SAM" id="Phobius"/>
    </source>
</evidence>
<dbReference type="Proteomes" id="UP001230426">
    <property type="component" value="Unassembled WGS sequence"/>
</dbReference>
<keyword evidence="1" id="KW-0472">Membrane</keyword>
<evidence type="ECO:0000313" key="3">
    <source>
        <dbReference type="Proteomes" id="UP001230426"/>
    </source>
</evidence>
<comment type="caution">
    <text evidence="2">The sequence shown here is derived from an EMBL/GenBank/DDBJ whole genome shotgun (WGS) entry which is preliminary data.</text>
</comment>
<organism evidence="2 3">
    <name type="scientific">Streptosporangium brasiliense</name>
    <dbReference type="NCBI Taxonomy" id="47480"/>
    <lineage>
        <taxon>Bacteria</taxon>
        <taxon>Bacillati</taxon>
        <taxon>Actinomycetota</taxon>
        <taxon>Actinomycetes</taxon>
        <taxon>Streptosporangiales</taxon>
        <taxon>Streptosporangiaceae</taxon>
        <taxon>Streptosporangium</taxon>
    </lineage>
</organism>
<sequence>MESGRVTPAGYRVAFLTAGGFSPLGALITAYGLRSRRPAPVATA</sequence>